<dbReference type="GO" id="GO:0030425">
    <property type="term" value="C:dendrite"/>
    <property type="evidence" value="ECO:0007669"/>
    <property type="project" value="TreeGrafter"/>
</dbReference>
<dbReference type="GO" id="GO:0043209">
    <property type="term" value="C:myelin sheath"/>
    <property type="evidence" value="ECO:0007669"/>
    <property type="project" value="TreeGrafter"/>
</dbReference>
<dbReference type="AlphaFoldDB" id="A0A1A7WDN6"/>
<keyword evidence="4" id="KW-0472">Membrane</keyword>
<name>A0A1A7WDN6_9TELE</name>
<proteinExistence type="predicted"/>
<evidence type="ECO:0000256" key="2">
    <source>
        <dbReference type="ARBA" id="ARBA00022475"/>
    </source>
</evidence>
<dbReference type="GO" id="GO:0005178">
    <property type="term" value="F:integrin binding"/>
    <property type="evidence" value="ECO:0007669"/>
    <property type="project" value="InterPro"/>
</dbReference>
<feature type="signal peptide" evidence="9">
    <location>
        <begin position="1"/>
        <end position="22"/>
    </location>
</feature>
<accession>A0A1A7WDN6</accession>
<dbReference type="InterPro" id="IPR033292">
    <property type="entry name" value="THY1"/>
</dbReference>
<gene>
    <name evidence="10" type="primary">THY1</name>
</gene>
<sequence>MELQHLLVAVCLLLGRIMMTHQTHMNPVYTFLFTPRGPQMFPCLTYLERNVRVDCEFPPTYQVPGPYCEYRQDSRLVGTTYPNDVIYVSTDDRRRSNVSLVAPNLCRLTWAPMADEKPYTYTCRVYQGNGWKENSMAVHHRILPICSAISVMFQSAPWLLSLVMSLPVAVGLLSP</sequence>
<reference evidence="10" key="1">
    <citation type="submission" date="2016-05" db="EMBL/GenBank/DDBJ databases">
        <authorList>
            <person name="Lavstsen T."/>
            <person name="Jespersen J.S."/>
        </authorList>
    </citation>
    <scope>NUCLEOTIDE SEQUENCE</scope>
    <source>
        <tissue evidence="10">Brain</tissue>
    </source>
</reference>
<evidence type="ECO:0000256" key="4">
    <source>
        <dbReference type="ARBA" id="ARBA00023136"/>
    </source>
</evidence>
<dbReference type="EMBL" id="HADX01012141">
    <property type="protein sequence ID" value="SBP34373.1"/>
    <property type="molecule type" value="Transcribed_RNA"/>
</dbReference>
<evidence type="ECO:0000256" key="6">
    <source>
        <dbReference type="ARBA" id="ARBA00023180"/>
    </source>
</evidence>
<dbReference type="GO" id="GO:0051894">
    <property type="term" value="P:positive regulation of focal adhesion assembly"/>
    <property type="evidence" value="ECO:0007669"/>
    <property type="project" value="TreeGrafter"/>
</dbReference>
<dbReference type="GO" id="GO:0009897">
    <property type="term" value="C:external side of plasma membrane"/>
    <property type="evidence" value="ECO:0007669"/>
    <property type="project" value="TreeGrafter"/>
</dbReference>
<dbReference type="PANTHER" id="PTHR19226">
    <property type="entry name" value="THY-1 MEMBRANE GLYCOPROTEIN"/>
    <property type="match status" value="1"/>
</dbReference>
<dbReference type="GO" id="GO:0005925">
    <property type="term" value="C:focal adhesion"/>
    <property type="evidence" value="ECO:0007669"/>
    <property type="project" value="TreeGrafter"/>
</dbReference>
<keyword evidence="3 9" id="KW-0732">Signal</keyword>
<evidence type="ECO:0000256" key="7">
    <source>
        <dbReference type="ARBA" id="ARBA00023288"/>
    </source>
</evidence>
<organism evidence="10">
    <name type="scientific">Iconisemion striatum</name>
    <dbReference type="NCBI Taxonomy" id="60296"/>
    <lineage>
        <taxon>Eukaryota</taxon>
        <taxon>Metazoa</taxon>
        <taxon>Chordata</taxon>
        <taxon>Craniata</taxon>
        <taxon>Vertebrata</taxon>
        <taxon>Euteleostomi</taxon>
        <taxon>Actinopterygii</taxon>
        <taxon>Neopterygii</taxon>
        <taxon>Teleostei</taxon>
        <taxon>Neoteleostei</taxon>
        <taxon>Acanthomorphata</taxon>
        <taxon>Ovalentaria</taxon>
        <taxon>Atherinomorphae</taxon>
        <taxon>Cyprinodontiformes</taxon>
        <taxon>Nothobranchiidae</taxon>
        <taxon>Iconisemion</taxon>
    </lineage>
</organism>
<protein>
    <submittedName>
        <fullName evidence="10">Thy-1 cell surface antigen</fullName>
    </submittedName>
</protein>
<dbReference type="PANTHER" id="PTHR19226:SF2">
    <property type="entry name" value="THY-1 MEMBRANE GLYCOPROTEIN"/>
    <property type="match status" value="1"/>
</dbReference>
<keyword evidence="5" id="KW-1015">Disulfide bond</keyword>
<keyword evidence="2" id="KW-1003">Cell membrane</keyword>
<keyword evidence="8" id="KW-0393">Immunoglobulin domain</keyword>
<reference evidence="10" key="2">
    <citation type="submission" date="2016-06" db="EMBL/GenBank/DDBJ databases">
        <title>The genome of a short-lived fish provides insights into sex chromosome evolution and the genetic control of aging.</title>
        <authorList>
            <person name="Reichwald K."/>
            <person name="Felder M."/>
            <person name="Petzold A."/>
            <person name="Koch P."/>
            <person name="Groth M."/>
            <person name="Platzer M."/>
        </authorList>
    </citation>
    <scope>NUCLEOTIDE SEQUENCE</scope>
    <source>
        <tissue evidence="10">Brain</tissue>
    </source>
</reference>
<evidence type="ECO:0000256" key="1">
    <source>
        <dbReference type="ARBA" id="ARBA00004236"/>
    </source>
</evidence>
<evidence type="ECO:0000256" key="9">
    <source>
        <dbReference type="SAM" id="SignalP"/>
    </source>
</evidence>
<evidence type="ECO:0000256" key="5">
    <source>
        <dbReference type="ARBA" id="ARBA00023157"/>
    </source>
</evidence>
<feature type="chain" id="PRO_5015054441" evidence="9">
    <location>
        <begin position="23"/>
        <end position="175"/>
    </location>
</feature>
<dbReference type="GO" id="GO:0007155">
    <property type="term" value="P:cell adhesion"/>
    <property type="evidence" value="ECO:0007669"/>
    <property type="project" value="InterPro"/>
</dbReference>
<keyword evidence="7" id="KW-0449">Lipoprotein</keyword>
<evidence type="ECO:0000256" key="3">
    <source>
        <dbReference type="ARBA" id="ARBA00022729"/>
    </source>
</evidence>
<evidence type="ECO:0000256" key="8">
    <source>
        <dbReference type="ARBA" id="ARBA00023319"/>
    </source>
</evidence>
<dbReference type="GO" id="GO:0007229">
    <property type="term" value="P:integrin-mediated signaling pathway"/>
    <property type="evidence" value="ECO:0007669"/>
    <property type="project" value="TreeGrafter"/>
</dbReference>
<evidence type="ECO:0000313" key="10">
    <source>
        <dbReference type="EMBL" id="SBP04112.1"/>
    </source>
</evidence>
<dbReference type="GO" id="GO:0045121">
    <property type="term" value="C:membrane raft"/>
    <property type="evidence" value="ECO:0007669"/>
    <property type="project" value="TreeGrafter"/>
</dbReference>
<dbReference type="GO" id="GO:0030334">
    <property type="term" value="P:regulation of cell migration"/>
    <property type="evidence" value="ECO:0007669"/>
    <property type="project" value="InterPro"/>
</dbReference>
<dbReference type="EMBL" id="HADW01002712">
    <property type="protein sequence ID" value="SBP04112.1"/>
    <property type="molecule type" value="Transcribed_RNA"/>
</dbReference>
<keyword evidence="6" id="KW-0325">Glycoprotein</keyword>
<comment type="subcellular location">
    <subcellularLocation>
        <location evidence="1">Cell membrane</location>
    </subcellularLocation>
</comment>
<dbReference type="GO" id="GO:0005096">
    <property type="term" value="F:GTPase activator activity"/>
    <property type="evidence" value="ECO:0007669"/>
    <property type="project" value="TreeGrafter"/>
</dbReference>